<dbReference type="GO" id="GO:0016579">
    <property type="term" value="P:protein deubiquitination"/>
    <property type="evidence" value="ECO:0007669"/>
    <property type="project" value="InterPro"/>
</dbReference>
<evidence type="ECO:0000256" key="7">
    <source>
        <dbReference type="ARBA" id="ARBA00022807"/>
    </source>
</evidence>
<feature type="compositionally biased region" description="Polar residues" evidence="8">
    <location>
        <begin position="199"/>
        <end position="213"/>
    </location>
</feature>
<dbReference type="AlphaFoldDB" id="A2F894"/>
<gene>
    <name evidence="11" type="ORF">TVAG_145910</name>
</gene>
<dbReference type="eggNOG" id="KOG1870">
    <property type="taxonomic scope" value="Eukaryota"/>
</dbReference>
<feature type="domain" description="USP" evidence="9">
    <location>
        <begin position="350"/>
        <end position="893"/>
    </location>
</feature>
<evidence type="ECO:0000256" key="8">
    <source>
        <dbReference type="SAM" id="MobiDB-lite"/>
    </source>
</evidence>
<feature type="compositionally biased region" description="Low complexity" evidence="8">
    <location>
        <begin position="266"/>
        <end position="278"/>
    </location>
</feature>
<comment type="similarity">
    <text evidence="2">Belongs to the peptidase C19 family.</text>
</comment>
<dbReference type="KEGG" id="tva:4756656"/>
<dbReference type="InterPro" id="IPR050185">
    <property type="entry name" value="Ub_carboxyl-term_hydrolase"/>
</dbReference>
<dbReference type="PROSITE" id="PS00973">
    <property type="entry name" value="USP_2"/>
    <property type="match status" value="1"/>
</dbReference>
<dbReference type="PROSITE" id="PS51283">
    <property type="entry name" value="DUSP"/>
    <property type="match status" value="1"/>
</dbReference>
<dbReference type="InterPro" id="IPR035927">
    <property type="entry name" value="DUSP-like_sf"/>
</dbReference>
<dbReference type="PANTHER" id="PTHR21646:SF24">
    <property type="entry name" value="UBIQUITIN CARBOXYL-TERMINAL HYDROLASE"/>
    <property type="match status" value="1"/>
</dbReference>
<keyword evidence="12" id="KW-1185">Reference proteome</keyword>
<dbReference type="RefSeq" id="XP_001311784.1">
    <property type="nucleotide sequence ID" value="XM_001311783.1"/>
</dbReference>
<dbReference type="InterPro" id="IPR038765">
    <property type="entry name" value="Papain-like_cys_pep_sf"/>
</dbReference>
<dbReference type="GO" id="GO:0006508">
    <property type="term" value="P:proteolysis"/>
    <property type="evidence" value="ECO:0007669"/>
    <property type="project" value="UniProtKB-KW"/>
</dbReference>
<evidence type="ECO:0000313" key="11">
    <source>
        <dbReference type="EMBL" id="EAX98854.1"/>
    </source>
</evidence>
<dbReference type="VEuPathDB" id="TrichDB:TVAG_145910"/>
<dbReference type="SUPFAM" id="SSF54001">
    <property type="entry name" value="Cysteine proteinases"/>
    <property type="match status" value="1"/>
</dbReference>
<keyword evidence="7" id="KW-0788">Thiol protease</keyword>
<feature type="compositionally biased region" description="Polar residues" evidence="8">
    <location>
        <begin position="291"/>
        <end position="306"/>
    </location>
</feature>
<dbReference type="VEuPathDB" id="TrichDB:TVAGG3_0038950"/>
<dbReference type="PROSITE" id="PS50235">
    <property type="entry name" value="USP_3"/>
    <property type="match status" value="1"/>
</dbReference>
<keyword evidence="5" id="KW-0833">Ubl conjugation pathway</keyword>
<evidence type="ECO:0000259" key="9">
    <source>
        <dbReference type="PROSITE" id="PS50235"/>
    </source>
</evidence>
<evidence type="ECO:0000256" key="6">
    <source>
        <dbReference type="ARBA" id="ARBA00022801"/>
    </source>
</evidence>
<reference evidence="11" key="2">
    <citation type="journal article" date="2007" name="Science">
        <title>Draft genome sequence of the sexually transmitted pathogen Trichomonas vaginalis.</title>
        <authorList>
            <person name="Carlton J.M."/>
            <person name="Hirt R.P."/>
            <person name="Silva J.C."/>
            <person name="Delcher A.L."/>
            <person name="Schatz M."/>
            <person name="Zhao Q."/>
            <person name="Wortman J.R."/>
            <person name="Bidwell S.L."/>
            <person name="Alsmark U.C.M."/>
            <person name="Besteiro S."/>
            <person name="Sicheritz-Ponten T."/>
            <person name="Noel C.J."/>
            <person name="Dacks J.B."/>
            <person name="Foster P.G."/>
            <person name="Simillion C."/>
            <person name="Van de Peer Y."/>
            <person name="Miranda-Saavedra D."/>
            <person name="Barton G.J."/>
            <person name="Westrop G.D."/>
            <person name="Mueller S."/>
            <person name="Dessi D."/>
            <person name="Fiori P.L."/>
            <person name="Ren Q."/>
            <person name="Paulsen I."/>
            <person name="Zhang H."/>
            <person name="Bastida-Corcuera F.D."/>
            <person name="Simoes-Barbosa A."/>
            <person name="Brown M.T."/>
            <person name="Hayes R.D."/>
            <person name="Mukherjee M."/>
            <person name="Okumura C.Y."/>
            <person name="Schneider R."/>
            <person name="Smith A.J."/>
            <person name="Vanacova S."/>
            <person name="Villalvazo M."/>
            <person name="Haas B.J."/>
            <person name="Pertea M."/>
            <person name="Feldblyum T.V."/>
            <person name="Utterback T.R."/>
            <person name="Shu C.L."/>
            <person name="Osoegawa K."/>
            <person name="de Jong P.J."/>
            <person name="Hrdy I."/>
            <person name="Horvathova L."/>
            <person name="Zubacova Z."/>
            <person name="Dolezal P."/>
            <person name="Malik S.B."/>
            <person name="Logsdon J.M. Jr."/>
            <person name="Henze K."/>
            <person name="Gupta A."/>
            <person name="Wang C.C."/>
            <person name="Dunne R.L."/>
            <person name="Upcroft J.A."/>
            <person name="Upcroft P."/>
            <person name="White O."/>
            <person name="Salzberg S.L."/>
            <person name="Tang P."/>
            <person name="Chiu C.-H."/>
            <person name="Lee Y.-S."/>
            <person name="Embley T.M."/>
            <person name="Coombs G.H."/>
            <person name="Mottram J.C."/>
            <person name="Tachezy J."/>
            <person name="Fraser-Liggett C.M."/>
            <person name="Johnson P.J."/>
        </authorList>
    </citation>
    <scope>NUCLEOTIDE SEQUENCE [LARGE SCALE GENOMIC DNA]</scope>
    <source>
        <strain evidence="11">G3</strain>
    </source>
</reference>
<dbReference type="PANTHER" id="PTHR21646">
    <property type="entry name" value="UBIQUITIN CARBOXYL-TERMINAL HYDROLASE"/>
    <property type="match status" value="1"/>
</dbReference>
<dbReference type="SMR" id="A2F894"/>
<evidence type="ECO:0000256" key="1">
    <source>
        <dbReference type="ARBA" id="ARBA00000707"/>
    </source>
</evidence>
<dbReference type="Proteomes" id="UP000001542">
    <property type="component" value="Unassembled WGS sequence"/>
</dbReference>
<keyword evidence="4" id="KW-0645">Protease</keyword>
<dbReference type="InterPro" id="IPR001394">
    <property type="entry name" value="Peptidase_C19_UCH"/>
</dbReference>
<dbReference type="GO" id="GO:0004843">
    <property type="term" value="F:cysteine-type deubiquitinase activity"/>
    <property type="evidence" value="ECO:0007669"/>
    <property type="project" value="UniProtKB-EC"/>
</dbReference>
<proteinExistence type="inferred from homology"/>
<evidence type="ECO:0000259" key="10">
    <source>
        <dbReference type="PROSITE" id="PS51283"/>
    </source>
</evidence>
<dbReference type="EMBL" id="DS113659">
    <property type="protein sequence ID" value="EAX98854.1"/>
    <property type="molecule type" value="Genomic_DNA"/>
</dbReference>
<feature type="region of interest" description="Disordered" evidence="8">
    <location>
        <begin position="266"/>
        <end position="322"/>
    </location>
</feature>
<evidence type="ECO:0000313" key="12">
    <source>
        <dbReference type="Proteomes" id="UP000001542"/>
    </source>
</evidence>
<dbReference type="SUPFAM" id="SSF143791">
    <property type="entry name" value="DUSP-like"/>
    <property type="match status" value="1"/>
</dbReference>
<dbReference type="OrthoDB" id="265776at2759"/>
<evidence type="ECO:0000256" key="4">
    <source>
        <dbReference type="ARBA" id="ARBA00022670"/>
    </source>
</evidence>
<comment type="catalytic activity">
    <reaction evidence="1">
        <text>Thiol-dependent hydrolysis of ester, thioester, amide, peptide and isopeptide bonds formed by the C-terminal Gly of ubiquitin (a 76-residue protein attached to proteins as an intracellular targeting signal).</text>
        <dbReference type="EC" id="3.4.19.12"/>
    </reaction>
</comment>
<protein>
    <recommendedName>
        <fullName evidence="3">ubiquitinyl hydrolase 1</fullName>
        <ecNumber evidence="3">3.4.19.12</ecNumber>
    </recommendedName>
</protein>
<dbReference type="EC" id="3.4.19.12" evidence="3"/>
<dbReference type="InterPro" id="IPR006615">
    <property type="entry name" value="Pept_C19_DUSP"/>
</dbReference>
<evidence type="ECO:0000256" key="5">
    <source>
        <dbReference type="ARBA" id="ARBA00022786"/>
    </source>
</evidence>
<dbReference type="InterPro" id="IPR028889">
    <property type="entry name" value="USP"/>
</dbReference>
<sequence>MTEALHENRVVKELLQKLTFTPGETAYAVSSSWFNSWKDSLSDDEEKVGHPKLPAIDNSQIVNYFDKIQDVDYVVVPFSIWNVLITTYGGGPVVEVDVGYDPKSKKGVPVTKLHGFKIHYEGKVEKIMISKFLKVTQLIEAACAKFDIKDPTGYRMRDYWQHKPGRFLFPNQVICEYSLFVNTDLLIELGDYPEENENSESTQSPNTQSQPTASFPHVRATFSAQMVLTKPEFKNGIRRDSQQYRMREPGKLTALDRAKQFQQLQQMQQMQIQQQQAQKEAFPSVHKKETNTTSDKPQPQVNSSGVTFERSSHPRIQLGTPNTSFDARVSCPAIRPRVEDQPSTHVPGLRGINNIGNSCYMGSVLQCLLHLKPLMNYMLEDSSHLDPNSKIMTENMQKFADFFRLYYNDLKVGPMNPSEIKLLVEKESPAFQGCLQQDAHEFLTILLDSLNSTSKDKQKASTFVSKDNYSSDYERADDEWHQHLQNSKSSVITDIFHGQTRSSTICPHCKGETVQFSPFTSILLQLPAPKTLSSPFVFVPLDPKQPKSSMRIPLSNPTADAVTFTEDLSRFLNKQISCAFGTQSNDFSVEWSPGPEQGLRTNSLIVYELSQDDQLYASVKLAVNTNKMVSLRVVEGPFLVPIPGPTCKSEEVRCCCEEYFKYLWEQTDQSFIPPSLSNILPSIRPIKKSGNQKITIEVPKSLFLKTKKFYPPSNIKHIAGRTVTAIISDTEDVSWPRVVRNIVNNQSAAQVREVDIQTLIDDAARPTEFNEMWKCASCNECVTPRKSVKIWRLPKVLIFALKRFDSVNGNSRKNTILVTYPDNLEISDMNGKHTYELSAVIEHGGRIASGHYTAHAKLSDNVWAEFNDLQAMRCSSCLVAHNQNAYILFYTRTSD</sequence>
<name>A2F894_TRIV3</name>
<dbReference type="STRING" id="5722.A2F894"/>
<dbReference type="Gene3D" id="3.30.2230.10">
    <property type="entry name" value="DUSP-like"/>
    <property type="match status" value="1"/>
</dbReference>
<dbReference type="InterPro" id="IPR018200">
    <property type="entry name" value="USP_CS"/>
</dbReference>
<feature type="region of interest" description="Disordered" evidence="8">
    <location>
        <begin position="194"/>
        <end position="213"/>
    </location>
</feature>
<accession>A2F894</accession>
<keyword evidence="6 11" id="KW-0378">Hydrolase</keyword>
<organism evidence="11 12">
    <name type="scientific">Trichomonas vaginalis (strain ATCC PRA-98 / G3)</name>
    <dbReference type="NCBI Taxonomy" id="412133"/>
    <lineage>
        <taxon>Eukaryota</taxon>
        <taxon>Metamonada</taxon>
        <taxon>Parabasalia</taxon>
        <taxon>Trichomonadida</taxon>
        <taxon>Trichomonadidae</taxon>
        <taxon>Trichomonas</taxon>
    </lineage>
</organism>
<dbReference type="Pfam" id="PF00443">
    <property type="entry name" value="UCH"/>
    <property type="match status" value="1"/>
</dbReference>
<evidence type="ECO:0000256" key="3">
    <source>
        <dbReference type="ARBA" id="ARBA00012759"/>
    </source>
</evidence>
<reference evidence="11" key="1">
    <citation type="submission" date="2006-10" db="EMBL/GenBank/DDBJ databases">
        <authorList>
            <person name="Amadeo P."/>
            <person name="Zhao Q."/>
            <person name="Wortman J."/>
            <person name="Fraser-Liggett C."/>
            <person name="Carlton J."/>
        </authorList>
    </citation>
    <scope>NUCLEOTIDE SEQUENCE</scope>
    <source>
        <strain evidence="11">G3</strain>
    </source>
</reference>
<dbReference type="Pfam" id="PF06337">
    <property type="entry name" value="DUSP"/>
    <property type="match status" value="1"/>
</dbReference>
<feature type="domain" description="DUSP" evidence="10">
    <location>
        <begin position="2"/>
        <end position="99"/>
    </location>
</feature>
<dbReference type="SMART" id="SM00695">
    <property type="entry name" value="DUSP"/>
    <property type="match status" value="1"/>
</dbReference>
<dbReference type="OMA" id="CASCNEC"/>
<dbReference type="InParanoid" id="A2F894"/>
<dbReference type="Gene3D" id="3.90.70.10">
    <property type="entry name" value="Cysteine proteinases"/>
    <property type="match status" value="2"/>
</dbReference>
<evidence type="ECO:0000256" key="2">
    <source>
        <dbReference type="ARBA" id="ARBA00009085"/>
    </source>
</evidence>